<evidence type="ECO:0000256" key="2">
    <source>
        <dbReference type="SAM" id="Phobius"/>
    </source>
</evidence>
<reference evidence="4" key="1">
    <citation type="journal article" date="2019" name="Int. J. Syst. Evol. Microbiol.">
        <title>The Global Catalogue of Microorganisms (GCM) 10K type strain sequencing project: providing services to taxonomists for standard genome sequencing and annotation.</title>
        <authorList>
            <consortium name="The Broad Institute Genomics Platform"/>
            <consortium name="The Broad Institute Genome Sequencing Center for Infectious Disease"/>
            <person name="Wu L."/>
            <person name="Ma J."/>
        </authorList>
    </citation>
    <scope>NUCLEOTIDE SEQUENCE [LARGE SCALE GENOMIC DNA]</scope>
    <source>
        <strain evidence="4">JCM 31405</strain>
    </source>
</reference>
<keyword evidence="2" id="KW-0812">Transmembrane</keyword>
<name>A0ABQ2S1H3_9DEIO</name>
<keyword evidence="2" id="KW-1133">Transmembrane helix</keyword>
<evidence type="ECO:0000256" key="1">
    <source>
        <dbReference type="SAM" id="MobiDB-lite"/>
    </source>
</evidence>
<keyword evidence="2" id="KW-0472">Membrane</keyword>
<feature type="compositionally biased region" description="Low complexity" evidence="1">
    <location>
        <begin position="66"/>
        <end position="75"/>
    </location>
</feature>
<proteinExistence type="predicted"/>
<feature type="region of interest" description="Disordered" evidence="1">
    <location>
        <begin position="66"/>
        <end position="97"/>
    </location>
</feature>
<feature type="transmembrane region" description="Helical" evidence="2">
    <location>
        <begin position="12"/>
        <end position="36"/>
    </location>
</feature>
<sequence>MTTQTRAAQLGQMLLFGLGAGLGTGALCVLIGALLAGGLTRAGAATALGWGGLILTFLAGAIISSQNGQSQSESNMRARTALGADPHRPDRRRGAVPRAVRVDPLIGRRRPRRSAPFVGWSAGVCAWHAGVWTSR</sequence>
<comment type="caution">
    <text evidence="3">The sequence shown here is derived from an EMBL/GenBank/DDBJ whole genome shotgun (WGS) entry which is preliminary data.</text>
</comment>
<organism evidence="3 4">
    <name type="scientific">Deinococcus sedimenti</name>
    <dbReference type="NCBI Taxonomy" id="1867090"/>
    <lineage>
        <taxon>Bacteria</taxon>
        <taxon>Thermotogati</taxon>
        <taxon>Deinococcota</taxon>
        <taxon>Deinococci</taxon>
        <taxon>Deinococcales</taxon>
        <taxon>Deinococcaceae</taxon>
        <taxon>Deinococcus</taxon>
    </lineage>
</organism>
<evidence type="ECO:0000313" key="4">
    <source>
        <dbReference type="Proteomes" id="UP000644548"/>
    </source>
</evidence>
<dbReference type="Proteomes" id="UP000644548">
    <property type="component" value="Unassembled WGS sequence"/>
</dbReference>
<dbReference type="EMBL" id="BMQN01000002">
    <property type="protein sequence ID" value="GGR88961.1"/>
    <property type="molecule type" value="Genomic_DNA"/>
</dbReference>
<dbReference type="RefSeq" id="WP_189072535.1">
    <property type="nucleotide sequence ID" value="NZ_BMQN01000002.1"/>
</dbReference>
<protein>
    <submittedName>
        <fullName evidence="3">Uncharacterized protein</fullName>
    </submittedName>
</protein>
<gene>
    <name evidence="3" type="ORF">GCM10008960_14990</name>
</gene>
<feature type="transmembrane region" description="Helical" evidence="2">
    <location>
        <begin position="42"/>
        <end position="63"/>
    </location>
</feature>
<evidence type="ECO:0000313" key="3">
    <source>
        <dbReference type="EMBL" id="GGR88961.1"/>
    </source>
</evidence>
<accession>A0ABQ2S1H3</accession>
<keyword evidence="4" id="KW-1185">Reference proteome</keyword>